<feature type="domain" description="HTH lacI-type" evidence="4">
    <location>
        <begin position="2"/>
        <end position="58"/>
    </location>
</feature>
<dbReference type="Gene3D" id="3.40.50.2300">
    <property type="match status" value="2"/>
</dbReference>
<keyword evidence="6" id="KW-1185">Reference proteome</keyword>
<dbReference type="EMBL" id="WMLB01000045">
    <property type="protein sequence ID" value="MTH70349.1"/>
    <property type="molecule type" value="Genomic_DNA"/>
</dbReference>
<evidence type="ECO:0000259" key="4">
    <source>
        <dbReference type="PROSITE" id="PS50932"/>
    </source>
</evidence>
<gene>
    <name evidence="5" type="ORF">GJ743_18455</name>
</gene>
<name>A0A6I3MA46_9MICO</name>
<dbReference type="SMART" id="SM00354">
    <property type="entry name" value="HTH_LACI"/>
    <property type="match status" value="1"/>
</dbReference>
<proteinExistence type="predicted"/>
<sequence>MATLSDVAARAGVSVSAVSRVLSDAPSARVSAATRQRIHDAARELDYRPNFAARALKSSRTNVIGLVVPDVTNAIFAELMRGVEEEALAHGNMVLIARTEGMPEGEDTIPRLIGEGRVDGVLLQVGDAMRAEDLRILLAAPLPIIFINSVHPDHVGSVTLDDGRGIRIATEHLIGLGHRRIGFVGGLPRSDSGQRREAGFRAAMADAGLEVAEGLVTRLGYEPKQGGAAMALLAGLDESPTAIVVANVNAAHGALLEARRLGLGVPHDLSIVAMHDAWTAANAWPPLTTVRMPLAELGRQAVQAILKRIETGDLADHVVREPAPELIVRESTAEPTAARR</sequence>
<dbReference type="PROSITE" id="PS00356">
    <property type="entry name" value="HTH_LACI_1"/>
    <property type="match status" value="1"/>
</dbReference>
<dbReference type="CDD" id="cd01392">
    <property type="entry name" value="HTH_LacI"/>
    <property type="match status" value="1"/>
</dbReference>
<evidence type="ECO:0000313" key="5">
    <source>
        <dbReference type="EMBL" id="MTH70349.1"/>
    </source>
</evidence>
<dbReference type="AlphaFoldDB" id="A0A6I3MA46"/>
<dbReference type="SUPFAM" id="SSF53822">
    <property type="entry name" value="Periplasmic binding protein-like I"/>
    <property type="match status" value="1"/>
</dbReference>
<dbReference type="SUPFAM" id="SSF47413">
    <property type="entry name" value="lambda repressor-like DNA-binding domains"/>
    <property type="match status" value="1"/>
</dbReference>
<evidence type="ECO:0000256" key="1">
    <source>
        <dbReference type="ARBA" id="ARBA00023015"/>
    </source>
</evidence>
<dbReference type="Pfam" id="PF00356">
    <property type="entry name" value="LacI"/>
    <property type="match status" value="1"/>
</dbReference>
<dbReference type="Proteomes" id="UP000433071">
    <property type="component" value="Unassembled WGS sequence"/>
</dbReference>
<dbReference type="GO" id="GO:0003700">
    <property type="term" value="F:DNA-binding transcription factor activity"/>
    <property type="evidence" value="ECO:0007669"/>
    <property type="project" value="TreeGrafter"/>
</dbReference>
<dbReference type="InterPro" id="IPR010982">
    <property type="entry name" value="Lambda_DNA-bd_dom_sf"/>
</dbReference>
<dbReference type="PANTHER" id="PTHR30146:SF153">
    <property type="entry name" value="LACTOSE OPERON REPRESSOR"/>
    <property type="match status" value="1"/>
</dbReference>
<dbReference type="CDD" id="cd06267">
    <property type="entry name" value="PBP1_LacI_sugar_binding-like"/>
    <property type="match status" value="1"/>
</dbReference>
<keyword evidence="2 5" id="KW-0238">DNA-binding</keyword>
<evidence type="ECO:0000256" key="2">
    <source>
        <dbReference type="ARBA" id="ARBA00023125"/>
    </source>
</evidence>
<dbReference type="PANTHER" id="PTHR30146">
    <property type="entry name" value="LACI-RELATED TRANSCRIPTIONAL REPRESSOR"/>
    <property type="match status" value="1"/>
</dbReference>
<dbReference type="PROSITE" id="PS50932">
    <property type="entry name" value="HTH_LACI_2"/>
    <property type="match status" value="1"/>
</dbReference>
<evidence type="ECO:0000313" key="6">
    <source>
        <dbReference type="Proteomes" id="UP000433071"/>
    </source>
</evidence>
<dbReference type="InterPro" id="IPR046335">
    <property type="entry name" value="LacI/GalR-like_sensor"/>
</dbReference>
<evidence type="ECO:0000256" key="3">
    <source>
        <dbReference type="ARBA" id="ARBA00023163"/>
    </source>
</evidence>
<dbReference type="OrthoDB" id="9816215at2"/>
<protein>
    <submittedName>
        <fullName evidence="5">LacI family DNA-binding transcriptional regulator</fullName>
    </submittedName>
</protein>
<accession>A0A6I3MA46</accession>
<reference evidence="5 6" key="1">
    <citation type="submission" date="2019-11" db="EMBL/GenBank/DDBJ databases">
        <title>Agromyces kandeliae sp. nov., isolated from mangrove soil.</title>
        <authorList>
            <person name="Wang R."/>
        </authorList>
    </citation>
    <scope>NUCLEOTIDE SEQUENCE [LARGE SCALE GENOMIC DNA]</scope>
    <source>
        <strain evidence="5 6">JCM 11433</strain>
    </source>
</reference>
<dbReference type="InterPro" id="IPR028082">
    <property type="entry name" value="Peripla_BP_I"/>
</dbReference>
<dbReference type="GO" id="GO:0000976">
    <property type="term" value="F:transcription cis-regulatory region binding"/>
    <property type="evidence" value="ECO:0007669"/>
    <property type="project" value="TreeGrafter"/>
</dbReference>
<comment type="caution">
    <text evidence="5">The sequence shown here is derived from an EMBL/GenBank/DDBJ whole genome shotgun (WGS) entry which is preliminary data.</text>
</comment>
<dbReference type="RefSeq" id="WP_155053371.1">
    <property type="nucleotide sequence ID" value="NZ_BAAAIB010000009.1"/>
</dbReference>
<dbReference type="Pfam" id="PF13377">
    <property type="entry name" value="Peripla_BP_3"/>
    <property type="match status" value="1"/>
</dbReference>
<keyword evidence="3" id="KW-0804">Transcription</keyword>
<organism evidence="5 6">
    <name type="scientific">Agromyces bracchium</name>
    <dbReference type="NCBI Taxonomy" id="88376"/>
    <lineage>
        <taxon>Bacteria</taxon>
        <taxon>Bacillati</taxon>
        <taxon>Actinomycetota</taxon>
        <taxon>Actinomycetes</taxon>
        <taxon>Micrococcales</taxon>
        <taxon>Microbacteriaceae</taxon>
        <taxon>Agromyces</taxon>
    </lineage>
</organism>
<keyword evidence="1" id="KW-0805">Transcription regulation</keyword>
<dbReference type="Gene3D" id="1.10.260.40">
    <property type="entry name" value="lambda repressor-like DNA-binding domains"/>
    <property type="match status" value="1"/>
</dbReference>
<dbReference type="InterPro" id="IPR000843">
    <property type="entry name" value="HTH_LacI"/>
</dbReference>